<evidence type="ECO:0000313" key="1">
    <source>
        <dbReference type="EMBL" id="MFD2277298.1"/>
    </source>
</evidence>
<sequence>MPLRKVIEHKLRAFRSYILPSHLKAAAKVRSLAKPIPATKPLCIFDFTSINIDNVAGRYLYHLVTEFESLGYAIAYVDHFRFLATMEAKKYKRLLLQRDYSLIPTSSITKYKDAVLITDSQENLKLNLKCSIRVVYDKLRPSSSDNTAFALPFFVHPMVHESHQVENLAKPTSDNREMAIFFAGNAKAPKYDSPDLQQIYSVFSRVKALSIAKAHLTSHKIRTPDSLEQLLPASGQRQTLTIATTETLPIPFQQWIETLAKADFYFACPGVGMPLCHNLIESLAAGTIPILQYPQYLDPPLEHGINCLTFNDEASLQQALDEALSMSQQQVQLLRKNALSYYRSQLAPGLFAKRMLDAKQPELSLYLNAYRIPR</sequence>
<proteinExistence type="predicted"/>
<dbReference type="Proteomes" id="UP001597297">
    <property type="component" value="Unassembled WGS sequence"/>
</dbReference>
<accession>A0ABW5E3V1</accession>
<reference evidence="2" key="1">
    <citation type="journal article" date="2019" name="Int. J. Syst. Evol. Microbiol.">
        <title>The Global Catalogue of Microorganisms (GCM) 10K type strain sequencing project: providing services to taxonomists for standard genome sequencing and annotation.</title>
        <authorList>
            <consortium name="The Broad Institute Genomics Platform"/>
            <consortium name="The Broad Institute Genome Sequencing Center for Infectious Disease"/>
            <person name="Wu L."/>
            <person name="Ma J."/>
        </authorList>
    </citation>
    <scope>NUCLEOTIDE SEQUENCE [LARGE SCALE GENOMIC DNA]</scope>
    <source>
        <strain evidence="2">JCM 16545</strain>
    </source>
</reference>
<organism evidence="1 2">
    <name type="scientific">Rubritalea spongiae</name>
    <dbReference type="NCBI Taxonomy" id="430797"/>
    <lineage>
        <taxon>Bacteria</taxon>
        <taxon>Pseudomonadati</taxon>
        <taxon>Verrucomicrobiota</taxon>
        <taxon>Verrucomicrobiia</taxon>
        <taxon>Verrucomicrobiales</taxon>
        <taxon>Rubritaleaceae</taxon>
        <taxon>Rubritalea</taxon>
    </lineage>
</organism>
<keyword evidence="2" id="KW-1185">Reference proteome</keyword>
<name>A0ABW5E3V1_9BACT</name>
<evidence type="ECO:0008006" key="3">
    <source>
        <dbReference type="Google" id="ProtNLM"/>
    </source>
</evidence>
<protein>
    <recommendedName>
        <fullName evidence="3">Glycosyltransferase family 1 protein</fullName>
    </recommendedName>
</protein>
<dbReference type="EMBL" id="JBHUJC010000041">
    <property type="protein sequence ID" value="MFD2277298.1"/>
    <property type="molecule type" value="Genomic_DNA"/>
</dbReference>
<gene>
    <name evidence="1" type="ORF">ACFSQZ_12525</name>
</gene>
<dbReference type="RefSeq" id="WP_377093917.1">
    <property type="nucleotide sequence ID" value="NZ_JBHSJM010000001.1"/>
</dbReference>
<comment type="caution">
    <text evidence="1">The sequence shown here is derived from an EMBL/GenBank/DDBJ whole genome shotgun (WGS) entry which is preliminary data.</text>
</comment>
<evidence type="ECO:0000313" key="2">
    <source>
        <dbReference type="Proteomes" id="UP001597297"/>
    </source>
</evidence>